<feature type="region of interest" description="Disordered" evidence="1">
    <location>
        <begin position="1"/>
        <end position="67"/>
    </location>
</feature>
<evidence type="ECO:0000313" key="3">
    <source>
        <dbReference type="Proteomes" id="UP001383192"/>
    </source>
</evidence>
<protein>
    <submittedName>
        <fullName evidence="2">Slightly ste11-like protein</fullName>
    </submittedName>
</protein>
<sequence>RVMDKDGKARNKKHKPRKGEVEEETNKSISFIIPPTAPRPSRSFRSAPTPPRCRKSNHPGSDSKPYNTFLPNVSLTLPMNLVRRSANAQYLRRKSGQLSM</sequence>
<comment type="caution">
    <text evidence="2">The sequence shown here is derived from an EMBL/GenBank/DDBJ whole genome shotgun (WGS) entry which is preliminary data.</text>
</comment>
<organism evidence="2 3">
    <name type="scientific">Paramarasmius palmivorus</name>
    <dbReference type="NCBI Taxonomy" id="297713"/>
    <lineage>
        <taxon>Eukaryota</taxon>
        <taxon>Fungi</taxon>
        <taxon>Dikarya</taxon>
        <taxon>Basidiomycota</taxon>
        <taxon>Agaricomycotina</taxon>
        <taxon>Agaricomycetes</taxon>
        <taxon>Agaricomycetidae</taxon>
        <taxon>Agaricales</taxon>
        <taxon>Marasmiineae</taxon>
        <taxon>Marasmiaceae</taxon>
        <taxon>Paramarasmius</taxon>
    </lineage>
</organism>
<keyword evidence="3" id="KW-1185">Reference proteome</keyword>
<dbReference type="AlphaFoldDB" id="A0AAW0API5"/>
<gene>
    <name evidence="2" type="primary">RFG1_12</name>
    <name evidence="2" type="ORF">VNI00_019321</name>
</gene>
<accession>A0AAW0API5</accession>
<feature type="non-terminal residue" evidence="2">
    <location>
        <position position="1"/>
    </location>
</feature>
<evidence type="ECO:0000313" key="2">
    <source>
        <dbReference type="EMBL" id="KAK7014493.1"/>
    </source>
</evidence>
<dbReference type="EMBL" id="JAYKXP010000357">
    <property type="protein sequence ID" value="KAK7014493.1"/>
    <property type="molecule type" value="Genomic_DNA"/>
</dbReference>
<evidence type="ECO:0000256" key="1">
    <source>
        <dbReference type="SAM" id="MobiDB-lite"/>
    </source>
</evidence>
<reference evidence="2 3" key="1">
    <citation type="submission" date="2024-01" db="EMBL/GenBank/DDBJ databases">
        <title>A draft genome for a cacao thread blight-causing isolate of Paramarasmius palmivorus.</title>
        <authorList>
            <person name="Baruah I.K."/>
            <person name="Bukari Y."/>
            <person name="Amoako-Attah I."/>
            <person name="Meinhardt L.W."/>
            <person name="Bailey B.A."/>
            <person name="Cohen S.P."/>
        </authorList>
    </citation>
    <scope>NUCLEOTIDE SEQUENCE [LARGE SCALE GENOMIC DNA]</scope>
    <source>
        <strain evidence="2 3">GH-12</strain>
    </source>
</reference>
<proteinExistence type="predicted"/>
<name>A0AAW0API5_9AGAR</name>
<dbReference type="Proteomes" id="UP001383192">
    <property type="component" value="Unassembled WGS sequence"/>
</dbReference>
<feature type="compositionally biased region" description="Polar residues" evidence="1">
    <location>
        <begin position="58"/>
        <end position="67"/>
    </location>
</feature>